<keyword evidence="2 3" id="KW-0813">Transport</keyword>
<comment type="similarity">
    <text evidence="1 3">Belongs to the EXO70 family.</text>
</comment>
<evidence type="ECO:0000256" key="3">
    <source>
        <dbReference type="RuleBase" id="RU365026"/>
    </source>
</evidence>
<dbReference type="AlphaFoldDB" id="A0A8S0TC76"/>
<dbReference type="PANTHER" id="PTHR12542">
    <property type="entry name" value="EXOCYST COMPLEX PROTEIN EXO70"/>
    <property type="match status" value="1"/>
</dbReference>
<name>A0A8S0TC76_OLEEU</name>
<evidence type="ECO:0000256" key="1">
    <source>
        <dbReference type="ARBA" id="ARBA00006756"/>
    </source>
</evidence>
<evidence type="ECO:0000313" key="6">
    <source>
        <dbReference type="Proteomes" id="UP000594638"/>
    </source>
</evidence>
<dbReference type="Proteomes" id="UP000594638">
    <property type="component" value="Unassembled WGS sequence"/>
</dbReference>
<evidence type="ECO:0000259" key="4">
    <source>
        <dbReference type="Pfam" id="PF03081"/>
    </source>
</evidence>
<dbReference type="SUPFAM" id="SSF74788">
    <property type="entry name" value="Cullin repeat-like"/>
    <property type="match status" value="1"/>
</dbReference>
<keyword evidence="3" id="KW-0653">Protein transport</keyword>
<dbReference type="Pfam" id="PF03081">
    <property type="entry name" value="Exo70_C"/>
    <property type="match status" value="2"/>
</dbReference>
<dbReference type="EMBL" id="CACTIH010005864">
    <property type="protein sequence ID" value="CAA3002660.1"/>
    <property type="molecule type" value="Genomic_DNA"/>
</dbReference>
<dbReference type="InterPro" id="IPR016159">
    <property type="entry name" value="Cullin_repeat-like_dom_sf"/>
</dbReference>
<dbReference type="OrthoDB" id="1922221at2759"/>
<dbReference type="PANTHER" id="PTHR12542:SF7">
    <property type="entry name" value="EXOCYST SUBUNIT EXO70 FAMILY PROTEIN"/>
    <property type="match status" value="1"/>
</dbReference>
<comment type="function">
    <text evidence="3">Component of the exocyst complex.</text>
</comment>
<dbReference type="GO" id="GO:0006887">
    <property type="term" value="P:exocytosis"/>
    <property type="evidence" value="ECO:0007669"/>
    <property type="project" value="UniProtKB-KW"/>
</dbReference>
<dbReference type="Gene3D" id="1.20.1280.170">
    <property type="entry name" value="Exocyst complex component Exo70"/>
    <property type="match status" value="1"/>
</dbReference>
<accession>A0A8S0TC76</accession>
<keyword evidence="6" id="KW-1185">Reference proteome</keyword>
<dbReference type="InterPro" id="IPR004140">
    <property type="entry name" value="Exo70"/>
</dbReference>
<protein>
    <recommendedName>
        <fullName evidence="3">Exocyst subunit Exo70 family protein</fullName>
    </recommendedName>
</protein>
<sequence length="226" mass="26172">MNGRVSDDLESKAMARLKHDFQTVLKRLRFMELSIGRDAERFQWDDLKMKIELWIQVAKVCFYKLFDMEKQICGQIFEGFGVESIEECFVEIVTDPANNLLIFAETVSLKAIRTGAKGLVFRLEDDVRRMLSDFEKSVFHELSPIPEDRGAIHPLTEKVIDYINLTLSHKKLLTNWINSMPPLKFGDQMIPEEELGDLNGRSHFELHLILIIVALQLNLKGKSEQY</sequence>
<dbReference type="GO" id="GO:0000145">
    <property type="term" value="C:exocyst"/>
    <property type="evidence" value="ECO:0007669"/>
    <property type="project" value="InterPro"/>
</dbReference>
<dbReference type="GO" id="GO:0005546">
    <property type="term" value="F:phosphatidylinositol-4,5-bisphosphate binding"/>
    <property type="evidence" value="ECO:0007669"/>
    <property type="project" value="InterPro"/>
</dbReference>
<feature type="domain" description="Exocyst complex subunit Exo70 C-terminal" evidence="4">
    <location>
        <begin position="111"/>
        <end position="226"/>
    </location>
</feature>
<dbReference type="Gramene" id="OE9A033421T1">
    <property type="protein sequence ID" value="OE9A033421C1"/>
    <property type="gene ID" value="OE9A033421"/>
</dbReference>
<proteinExistence type="inferred from homology"/>
<comment type="caution">
    <text evidence="5">The sequence shown here is derived from an EMBL/GenBank/DDBJ whole genome shotgun (WGS) entry which is preliminary data.</text>
</comment>
<evidence type="ECO:0000313" key="5">
    <source>
        <dbReference type="EMBL" id="CAA3002660.1"/>
    </source>
</evidence>
<keyword evidence="3" id="KW-0268">Exocytosis</keyword>
<dbReference type="GO" id="GO:0015031">
    <property type="term" value="P:protein transport"/>
    <property type="evidence" value="ECO:0007669"/>
    <property type="project" value="UniProtKB-KW"/>
</dbReference>
<gene>
    <name evidence="5" type="ORF">OLEA9_A033421</name>
</gene>
<feature type="domain" description="Exocyst complex subunit Exo70 C-terminal" evidence="4">
    <location>
        <begin position="54"/>
        <end position="108"/>
    </location>
</feature>
<evidence type="ECO:0000256" key="2">
    <source>
        <dbReference type="ARBA" id="ARBA00022448"/>
    </source>
</evidence>
<organism evidence="5 6">
    <name type="scientific">Olea europaea subsp. europaea</name>
    <dbReference type="NCBI Taxonomy" id="158383"/>
    <lineage>
        <taxon>Eukaryota</taxon>
        <taxon>Viridiplantae</taxon>
        <taxon>Streptophyta</taxon>
        <taxon>Embryophyta</taxon>
        <taxon>Tracheophyta</taxon>
        <taxon>Spermatophyta</taxon>
        <taxon>Magnoliopsida</taxon>
        <taxon>eudicotyledons</taxon>
        <taxon>Gunneridae</taxon>
        <taxon>Pentapetalae</taxon>
        <taxon>asterids</taxon>
        <taxon>lamiids</taxon>
        <taxon>Lamiales</taxon>
        <taxon>Oleaceae</taxon>
        <taxon>Oleeae</taxon>
        <taxon>Olea</taxon>
    </lineage>
</organism>
<dbReference type="InterPro" id="IPR046364">
    <property type="entry name" value="Exo70_C"/>
</dbReference>
<reference evidence="5 6" key="1">
    <citation type="submission" date="2019-12" db="EMBL/GenBank/DDBJ databases">
        <authorList>
            <person name="Alioto T."/>
            <person name="Alioto T."/>
            <person name="Gomez Garrido J."/>
        </authorList>
    </citation>
    <scope>NUCLEOTIDE SEQUENCE [LARGE SCALE GENOMIC DNA]</scope>
</reference>